<dbReference type="SUPFAM" id="SSF52540">
    <property type="entry name" value="P-loop containing nucleoside triphosphate hydrolases"/>
    <property type="match status" value="1"/>
</dbReference>
<organism evidence="2 3">
    <name type="scientific">Artemia franciscana</name>
    <name type="common">Brine shrimp</name>
    <name type="synonym">Artemia sanfranciscana</name>
    <dbReference type="NCBI Taxonomy" id="6661"/>
    <lineage>
        <taxon>Eukaryota</taxon>
        <taxon>Metazoa</taxon>
        <taxon>Ecdysozoa</taxon>
        <taxon>Arthropoda</taxon>
        <taxon>Crustacea</taxon>
        <taxon>Branchiopoda</taxon>
        <taxon>Anostraca</taxon>
        <taxon>Artemiidae</taxon>
        <taxon>Artemia</taxon>
    </lineage>
</organism>
<gene>
    <name evidence="2" type="ORF">QYM36_017002</name>
</gene>
<evidence type="ECO:0000256" key="1">
    <source>
        <dbReference type="SAM" id="MobiDB-lite"/>
    </source>
</evidence>
<dbReference type="InterPro" id="IPR027417">
    <property type="entry name" value="P-loop_NTPase"/>
</dbReference>
<feature type="compositionally biased region" description="Polar residues" evidence="1">
    <location>
        <begin position="198"/>
        <end position="208"/>
    </location>
</feature>
<sequence length="286" mass="31740">MESQKKFDEEGFVEDFQKGEPTKFNDNLTKLSQSKILEGNQKMLEKVAEPVTVAAKSIKRQEAIALKDDAQRKIAKDFDEEGFIEDFQKGIKKMLEKVAEPVTVAVKSMKRQEATAFKDDAQRKIKLGIGEKDAKAQKRIIAANSETLKKEKQEEKTPVAEDFDEEGFSEDFQKGEPKKFNIDLPKLSRKDNKKEQANNKSKIATSEMESSGASACEEAFSLSPVQQFANGRGKIEISDVKIYCLSIKAGTLEILSNASFSITIGRGYGLVGRNGSGKTKIASSYC</sequence>
<reference evidence="2" key="1">
    <citation type="submission" date="2023-07" db="EMBL/GenBank/DDBJ databases">
        <title>Chromosome-level genome assembly of Artemia franciscana.</title>
        <authorList>
            <person name="Jo E."/>
        </authorList>
    </citation>
    <scope>NUCLEOTIDE SEQUENCE</scope>
    <source>
        <tissue evidence="2">Whole body</tissue>
    </source>
</reference>
<comment type="caution">
    <text evidence="2">The sequence shown here is derived from an EMBL/GenBank/DDBJ whole genome shotgun (WGS) entry which is preliminary data.</text>
</comment>
<evidence type="ECO:0008006" key="4">
    <source>
        <dbReference type="Google" id="ProtNLM"/>
    </source>
</evidence>
<dbReference type="AlphaFoldDB" id="A0AA88HFT6"/>
<keyword evidence="3" id="KW-1185">Reference proteome</keyword>
<dbReference type="EMBL" id="JAVRJZ010000021">
    <property type="protein sequence ID" value="KAK2704806.1"/>
    <property type="molecule type" value="Genomic_DNA"/>
</dbReference>
<evidence type="ECO:0000313" key="2">
    <source>
        <dbReference type="EMBL" id="KAK2704806.1"/>
    </source>
</evidence>
<dbReference type="Gene3D" id="3.40.50.300">
    <property type="entry name" value="P-loop containing nucleotide triphosphate hydrolases"/>
    <property type="match status" value="1"/>
</dbReference>
<feature type="region of interest" description="Disordered" evidence="1">
    <location>
        <begin position="149"/>
        <end position="208"/>
    </location>
</feature>
<proteinExistence type="predicted"/>
<feature type="compositionally biased region" description="Basic and acidic residues" evidence="1">
    <location>
        <begin position="171"/>
        <end position="197"/>
    </location>
</feature>
<feature type="compositionally biased region" description="Basic and acidic residues" evidence="1">
    <location>
        <begin position="149"/>
        <end position="159"/>
    </location>
</feature>
<dbReference type="Proteomes" id="UP001187531">
    <property type="component" value="Unassembled WGS sequence"/>
</dbReference>
<protein>
    <recommendedName>
        <fullName evidence="4">ABC transporter domain-containing protein</fullName>
    </recommendedName>
</protein>
<name>A0AA88HFT6_ARTSF</name>
<evidence type="ECO:0000313" key="3">
    <source>
        <dbReference type="Proteomes" id="UP001187531"/>
    </source>
</evidence>
<accession>A0AA88HFT6</accession>